<dbReference type="PANTHER" id="PTHR22684:SF0">
    <property type="entry name" value="RIBOSOME QUALITY CONTROL COMPLEX SUBUNIT TCF25"/>
    <property type="match status" value="1"/>
</dbReference>
<reference evidence="2 3" key="1">
    <citation type="journal article" date="2011" name="Science">
        <title>The Selaginella genome identifies genetic changes associated with the evolution of vascular plants.</title>
        <authorList>
            <person name="Banks J.A."/>
            <person name="Nishiyama T."/>
            <person name="Hasebe M."/>
            <person name="Bowman J.L."/>
            <person name="Gribskov M."/>
            <person name="dePamphilis C."/>
            <person name="Albert V.A."/>
            <person name="Aono N."/>
            <person name="Aoyama T."/>
            <person name="Ambrose B.A."/>
            <person name="Ashton N.W."/>
            <person name="Axtell M.J."/>
            <person name="Barker E."/>
            <person name="Barker M.S."/>
            <person name="Bennetzen J.L."/>
            <person name="Bonawitz N.D."/>
            <person name="Chapple C."/>
            <person name="Cheng C."/>
            <person name="Correa L.G."/>
            <person name="Dacre M."/>
            <person name="DeBarry J."/>
            <person name="Dreyer I."/>
            <person name="Elias M."/>
            <person name="Engstrom E.M."/>
            <person name="Estelle M."/>
            <person name="Feng L."/>
            <person name="Finet C."/>
            <person name="Floyd S.K."/>
            <person name="Frommer W.B."/>
            <person name="Fujita T."/>
            <person name="Gramzow L."/>
            <person name="Gutensohn M."/>
            <person name="Harholt J."/>
            <person name="Hattori M."/>
            <person name="Heyl A."/>
            <person name="Hirai T."/>
            <person name="Hiwatashi Y."/>
            <person name="Ishikawa M."/>
            <person name="Iwata M."/>
            <person name="Karol K.G."/>
            <person name="Koehler B."/>
            <person name="Kolukisaoglu U."/>
            <person name="Kubo M."/>
            <person name="Kurata T."/>
            <person name="Lalonde S."/>
            <person name="Li K."/>
            <person name="Li Y."/>
            <person name="Litt A."/>
            <person name="Lyons E."/>
            <person name="Manning G."/>
            <person name="Maruyama T."/>
            <person name="Michael T.P."/>
            <person name="Mikami K."/>
            <person name="Miyazaki S."/>
            <person name="Morinaga S."/>
            <person name="Murata T."/>
            <person name="Mueller-Roeber B."/>
            <person name="Nelson D.R."/>
            <person name="Obara M."/>
            <person name="Oguri Y."/>
            <person name="Olmstead R.G."/>
            <person name="Onodera N."/>
            <person name="Petersen B.L."/>
            <person name="Pils B."/>
            <person name="Prigge M."/>
            <person name="Rensing S.A."/>
            <person name="Riano-Pachon D.M."/>
            <person name="Roberts A.W."/>
            <person name="Sato Y."/>
            <person name="Scheller H.V."/>
            <person name="Schulz B."/>
            <person name="Schulz C."/>
            <person name="Shakirov E.V."/>
            <person name="Shibagaki N."/>
            <person name="Shinohara N."/>
            <person name="Shippen D.E."/>
            <person name="Soerensen I."/>
            <person name="Sotooka R."/>
            <person name="Sugimoto N."/>
            <person name="Sugita M."/>
            <person name="Sumikawa N."/>
            <person name="Tanurdzic M."/>
            <person name="Theissen G."/>
            <person name="Ulvskov P."/>
            <person name="Wakazuki S."/>
            <person name="Weng J.K."/>
            <person name="Willats W.W."/>
            <person name="Wipf D."/>
            <person name="Wolf P.G."/>
            <person name="Yang L."/>
            <person name="Zimmer A.D."/>
            <person name="Zhu Q."/>
            <person name="Mitros T."/>
            <person name="Hellsten U."/>
            <person name="Loque D."/>
            <person name="Otillar R."/>
            <person name="Salamov A."/>
            <person name="Schmutz J."/>
            <person name="Shapiro H."/>
            <person name="Lindquist E."/>
            <person name="Lucas S."/>
            <person name="Rokhsar D."/>
            <person name="Grigoriev I.V."/>
        </authorList>
    </citation>
    <scope>NUCLEOTIDE SEQUENCE [LARGE SCALE GENOMIC DNA]</scope>
</reference>
<evidence type="ECO:0008006" key="4">
    <source>
        <dbReference type="Google" id="ProtNLM"/>
    </source>
</evidence>
<dbReference type="GO" id="GO:1990112">
    <property type="term" value="C:RQC complex"/>
    <property type="evidence" value="ECO:0000318"/>
    <property type="project" value="GO_Central"/>
</dbReference>
<proteinExistence type="predicted"/>
<feature type="region of interest" description="Disordered" evidence="1">
    <location>
        <begin position="1"/>
        <end position="108"/>
    </location>
</feature>
<accession>D8SX45</accession>
<gene>
    <name evidence="2" type="ORF">SELMODRAFT_42309</name>
</gene>
<keyword evidence="3" id="KW-1185">Reference proteome</keyword>
<dbReference type="InterPro" id="IPR006994">
    <property type="entry name" value="TCF25/Rqc1"/>
</dbReference>
<dbReference type="InParanoid" id="D8SX45"/>
<dbReference type="KEGG" id="smo:SELMODRAFT_42309"/>
<protein>
    <recommendedName>
        <fullName evidence="4">Transcription factor 25</fullName>
    </recommendedName>
</protein>
<feature type="compositionally biased region" description="Basic residues" evidence="1">
    <location>
        <begin position="79"/>
        <end position="91"/>
    </location>
</feature>
<dbReference type="Proteomes" id="UP000001514">
    <property type="component" value="Unassembled WGS sequence"/>
</dbReference>
<dbReference type="STRING" id="88036.D8SX45"/>
<evidence type="ECO:0000256" key="1">
    <source>
        <dbReference type="SAM" id="MobiDB-lite"/>
    </source>
</evidence>
<dbReference type="Pfam" id="PF04910">
    <property type="entry name" value="Tcf25"/>
    <property type="match status" value="1"/>
</dbReference>
<dbReference type="AlphaFoldDB" id="D8SX45"/>
<feature type="non-terminal residue" evidence="2">
    <location>
        <position position="570"/>
    </location>
</feature>
<sequence length="570" mass="63673">MSARMLRRALRERESQIDEDEEQDDAATAGTTKESAGPSIFSLLAAQNEEEEEVEQQEEAEEAPAISKPDANLGEKNKSKNKTKKKKKNKSKKNDASSKLETDKEEGSDEILSKLLQNVSVQQQEMDRRAAVISVDAKDLRPKEELRLIFGSKAIHSVEKSARQRQGRLSAPRSGRKCLVVPMGNWPRWDGGVSMELVHTKDGVMTFRYVYSADYLEVQKAFEACVSSHDPNKIASLLLAHPYHADSLLALADVYKHIGEHQQAATLLERCLYALECAWSPLFDPLAGKSRLDYSCKENRPLFSALFSYMQHLGRRGCHRTAMEFCKVLLSLDLDDPTGARFCIDYYALRAGQYSWLEAFVESFYDDQSVALLPNFSFSLAVARYYLEQKEEAAPNPISETVPSSDLLQQALMLHPSVLSKIVARAPIKEDAAWSKVLKHRHFARATSGGPSLEHLINIYIERNYLIWRVPELQAWLKDAAVAVCEARGGESATWACARAEAFQADHNEYQHLSVSEFSDRTPTLPPDEEAGAAGGGPNVEVPLDVPLVDRNAFAVFVESVFPWMNYGGG</sequence>
<feature type="compositionally biased region" description="Acidic residues" evidence="1">
    <location>
        <begin position="48"/>
        <end position="62"/>
    </location>
</feature>
<organism evidence="3">
    <name type="scientific">Selaginella moellendorffii</name>
    <name type="common">Spikemoss</name>
    <dbReference type="NCBI Taxonomy" id="88036"/>
    <lineage>
        <taxon>Eukaryota</taxon>
        <taxon>Viridiplantae</taxon>
        <taxon>Streptophyta</taxon>
        <taxon>Embryophyta</taxon>
        <taxon>Tracheophyta</taxon>
        <taxon>Lycopodiopsida</taxon>
        <taxon>Selaginellales</taxon>
        <taxon>Selaginellaceae</taxon>
        <taxon>Selaginella</taxon>
    </lineage>
</organism>
<evidence type="ECO:0000313" key="2">
    <source>
        <dbReference type="EMBL" id="EFJ11021.1"/>
    </source>
</evidence>
<dbReference type="eggNOG" id="KOG2422">
    <property type="taxonomic scope" value="Eukaryota"/>
</dbReference>
<evidence type="ECO:0000313" key="3">
    <source>
        <dbReference type="Proteomes" id="UP000001514"/>
    </source>
</evidence>
<feature type="compositionally biased region" description="Basic and acidic residues" evidence="1">
    <location>
        <begin position="92"/>
        <end position="102"/>
    </location>
</feature>
<dbReference type="OMA" id="IWGKMPP"/>
<dbReference type="Gramene" id="EFJ11021">
    <property type="protein sequence ID" value="EFJ11021"/>
    <property type="gene ID" value="SELMODRAFT_42309"/>
</dbReference>
<dbReference type="HOGENOM" id="CLU_008321_3_0_1"/>
<name>D8SX45_SELML</name>
<dbReference type="EMBL" id="GL377650">
    <property type="protein sequence ID" value="EFJ11021.1"/>
    <property type="molecule type" value="Genomic_DNA"/>
</dbReference>
<dbReference type="PANTHER" id="PTHR22684">
    <property type="entry name" value="NULP1-RELATED"/>
    <property type="match status" value="1"/>
</dbReference>
<feature type="region of interest" description="Disordered" evidence="1">
    <location>
        <begin position="519"/>
        <end position="538"/>
    </location>
</feature>
<dbReference type="FunCoup" id="D8SX45">
    <property type="interactions" value="4671"/>
</dbReference>